<reference evidence="4 5" key="1">
    <citation type="submission" date="2017-06" db="EMBL/GenBank/DDBJ databases">
        <authorList>
            <person name="Swanenburg J."/>
            <person name="Kort R."/>
        </authorList>
    </citation>
    <scope>NUCLEOTIDE SEQUENCE [LARGE SCALE GENOMIC DNA]</scope>
    <source>
        <strain evidence="4 5">RL05</strain>
    </source>
</reference>
<gene>
    <name evidence="4" type="ORF">CEE75_05690</name>
    <name evidence="3" type="ORF">F8251_03880</name>
</gene>
<comment type="caution">
    <text evidence="4">The sequence shown here is derived from an EMBL/GenBank/DDBJ whole genome shotgun (WGS) entry which is preliminary data.</text>
</comment>
<dbReference type="Proteomes" id="UP000295195">
    <property type="component" value="Unassembled WGS sequence"/>
</dbReference>
<feature type="coiled-coil region" evidence="1">
    <location>
        <begin position="27"/>
        <end position="61"/>
    </location>
</feature>
<accession>A0A4R6CTI5</accession>
<proteinExistence type="predicted"/>
<dbReference type="EMBL" id="WBOB01000013">
    <property type="protein sequence ID" value="KAB1977210.1"/>
    <property type="molecule type" value="Genomic_DNA"/>
</dbReference>
<organism evidence="4 5">
    <name type="scientific">Lactobacillus crispatus</name>
    <dbReference type="NCBI Taxonomy" id="47770"/>
    <lineage>
        <taxon>Bacteria</taxon>
        <taxon>Bacillati</taxon>
        <taxon>Bacillota</taxon>
        <taxon>Bacilli</taxon>
        <taxon>Lactobacillales</taxon>
        <taxon>Lactobacillaceae</taxon>
        <taxon>Lactobacillus</taxon>
    </lineage>
</organism>
<dbReference type="RefSeq" id="WP_060808441.1">
    <property type="nucleotide sequence ID" value="NZ_JACCPW010000074.1"/>
</dbReference>
<reference evidence="3 6" key="2">
    <citation type="submission" date="2019-09" db="EMBL/GenBank/DDBJ databases">
        <title>Investigation of probiotic properties of different lactic acid bacteria.</title>
        <authorList>
            <person name="Jaomanjaka F."/>
            <person name="Blanc P."/>
        </authorList>
    </citation>
    <scope>NUCLEOTIDE SEQUENCE [LARGE SCALE GENOMIC DNA]</scope>
    <source>
        <strain evidence="3 6">BIO6272</strain>
    </source>
</reference>
<evidence type="ECO:0000313" key="6">
    <source>
        <dbReference type="Proteomes" id="UP000430323"/>
    </source>
</evidence>
<evidence type="ECO:0000256" key="1">
    <source>
        <dbReference type="SAM" id="Coils"/>
    </source>
</evidence>
<keyword evidence="1" id="KW-0175">Coiled coil</keyword>
<evidence type="ECO:0000256" key="2">
    <source>
        <dbReference type="SAM" id="Phobius"/>
    </source>
</evidence>
<keyword evidence="2" id="KW-0812">Transmembrane</keyword>
<dbReference type="AlphaFoldDB" id="A0A4R6CTI5"/>
<dbReference type="Proteomes" id="UP000430323">
    <property type="component" value="Unassembled WGS sequence"/>
</dbReference>
<evidence type="ECO:0000313" key="3">
    <source>
        <dbReference type="EMBL" id="KAB1977210.1"/>
    </source>
</evidence>
<evidence type="ECO:0000313" key="4">
    <source>
        <dbReference type="EMBL" id="TDN31672.1"/>
    </source>
</evidence>
<name>A0A4R6CTI5_9LACO</name>
<dbReference type="EMBL" id="NKLP01000099">
    <property type="protein sequence ID" value="TDN31672.1"/>
    <property type="molecule type" value="Genomic_DNA"/>
</dbReference>
<keyword evidence="2" id="KW-1133">Transmembrane helix</keyword>
<evidence type="ECO:0000313" key="5">
    <source>
        <dbReference type="Proteomes" id="UP000295195"/>
    </source>
</evidence>
<sequence>MHDIGSLLQAIMPYAAAILTVLLSYKRGSKEDENDRLAKRNKTLTERIDQLTRENDRLRKELDKK</sequence>
<keyword evidence="2" id="KW-0472">Membrane</keyword>
<feature type="transmembrane region" description="Helical" evidence="2">
    <location>
        <begin position="6"/>
        <end position="25"/>
    </location>
</feature>
<protein>
    <submittedName>
        <fullName evidence="4">Uncharacterized protein</fullName>
    </submittedName>
</protein>